<protein>
    <submittedName>
        <fullName evidence="2">GNAT family N-acetyltransferase</fullName>
        <ecNumber evidence="2">2.3.-.-</ecNumber>
    </submittedName>
</protein>
<proteinExistence type="predicted"/>
<dbReference type="PROSITE" id="PS51186">
    <property type="entry name" value="GNAT"/>
    <property type="match status" value="1"/>
</dbReference>
<dbReference type="Proteomes" id="UP001589709">
    <property type="component" value="Unassembled WGS sequence"/>
</dbReference>
<organism evidence="2 3">
    <name type="scientific">Streptomyces cinereospinus</name>
    <dbReference type="NCBI Taxonomy" id="285561"/>
    <lineage>
        <taxon>Bacteria</taxon>
        <taxon>Bacillati</taxon>
        <taxon>Actinomycetota</taxon>
        <taxon>Actinomycetes</taxon>
        <taxon>Kitasatosporales</taxon>
        <taxon>Streptomycetaceae</taxon>
        <taxon>Streptomyces</taxon>
    </lineage>
</organism>
<dbReference type="SUPFAM" id="SSF55729">
    <property type="entry name" value="Acyl-CoA N-acyltransferases (Nat)"/>
    <property type="match status" value="1"/>
</dbReference>
<dbReference type="InterPro" id="IPR016181">
    <property type="entry name" value="Acyl_CoA_acyltransferase"/>
</dbReference>
<sequence length="310" mass="33488">MIFRTLAAADLDRVLALLPAGQAGVWADADAYRAGLAQGEYRPEWTWLAEEGGAVHAVAAWWGHPGDERPGALDTLNAVASGARTDLAAGLLAAAHAAYGGTPPDFHLLLPADWRERPDLVADLGWRQEAARRAGLTEAVERLRYEWTPASGVPAPPRRLRFWPEADDEVFVALFRRVLDGTLDAASRAGAAALGAEAQARADVAFYRDSMPGERSWWRVAEDADGRTVGFALPSRNTGSHVVGYLGVLPERRGHGYVDDLLAEITRILAEEAGAEAVRADTDLTNRPMAAAFDRLGYRTFARRLVLSAA</sequence>
<feature type="domain" description="N-acetyltransferase" evidence="1">
    <location>
        <begin position="173"/>
        <end position="310"/>
    </location>
</feature>
<dbReference type="CDD" id="cd04301">
    <property type="entry name" value="NAT_SF"/>
    <property type="match status" value="1"/>
</dbReference>
<dbReference type="Pfam" id="PF00583">
    <property type="entry name" value="Acetyltransf_1"/>
    <property type="match status" value="1"/>
</dbReference>
<dbReference type="EC" id="2.3.-.-" evidence="2"/>
<reference evidence="2 3" key="1">
    <citation type="submission" date="2024-09" db="EMBL/GenBank/DDBJ databases">
        <authorList>
            <person name="Sun Q."/>
            <person name="Mori K."/>
        </authorList>
    </citation>
    <scope>NUCLEOTIDE SEQUENCE [LARGE SCALE GENOMIC DNA]</scope>
    <source>
        <strain evidence="2 3">JCM 6917</strain>
    </source>
</reference>
<evidence type="ECO:0000313" key="2">
    <source>
        <dbReference type="EMBL" id="MFB9464750.1"/>
    </source>
</evidence>
<dbReference type="Gene3D" id="3.40.630.30">
    <property type="match status" value="1"/>
</dbReference>
<keyword evidence="3" id="KW-1185">Reference proteome</keyword>
<keyword evidence="2" id="KW-0012">Acyltransferase</keyword>
<evidence type="ECO:0000259" key="1">
    <source>
        <dbReference type="PROSITE" id="PS51186"/>
    </source>
</evidence>
<accession>A0ABV5N379</accession>
<name>A0ABV5N379_9ACTN</name>
<dbReference type="RefSeq" id="WP_381347501.1">
    <property type="nucleotide sequence ID" value="NZ_JBHMCY010000034.1"/>
</dbReference>
<keyword evidence="2" id="KW-0808">Transferase</keyword>
<gene>
    <name evidence="2" type="ORF">ACFF45_19060</name>
</gene>
<dbReference type="InterPro" id="IPR000182">
    <property type="entry name" value="GNAT_dom"/>
</dbReference>
<dbReference type="GO" id="GO:0016746">
    <property type="term" value="F:acyltransferase activity"/>
    <property type="evidence" value="ECO:0007669"/>
    <property type="project" value="UniProtKB-KW"/>
</dbReference>
<evidence type="ECO:0000313" key="3">
    <source>
        <dbReference type="Proteomes" id="UP001589709"/>
    </source>
</evidence>
<comment type="caution">
    <text evidence="2">The sequence shown here is derived from an EMBL/GenBank/DDBJ whole genome shotgun (WGS) entry which is preliminary data.</text>
</comment>
<dbReference type="EMBL" id="JBHMCY010000034">
    <property type="protein sequence ID" value="MFB9464750.1"/>
    <property type="molecule type" value="Genomic_DNA"/>
</dbReference>